<evidence type="ECO:0000313" key="2">
    <source>
        <dbReference type="Proteomes" id="UP000827724"/>
    </source>
</evidence>
<gene>
    <name evidence="1" type="ORF">Trco_007410</name>
</gene>
<dbReference type="Pfam" id="PF11578">
    <property type="entry name" value="DUF3237"/>
    <property type="match status" value="1"/>
</dbReference>
<accession>A0A9P8TT22</accession>
<dbReference type="Proteomes" id="UP000827724">
    <property type="component" value="Unassembled WGS sequence"/>
</dbReference>
<organism evidence="1 2">
    <name type="scientific">Trichoderma cornu-damae</name>
    <dbReference type="NCBI Taxonomy" id="654480"/>
    <lineage>
        <taxon>Eukaryota</taxon>
        <taxon>Fungi</taxon>
        <taxon>Dikarya</taxon>
        <taxon>Ascomycota</taxon>
        <taxon>Pezizomycotina</taxon>
        <taxon>Sordariomycetes</taxon>
        <taxon>Hypocreomycetidae</taxon>
        <taxon>Hypocreales</taxon>
        <taxon>Hypocreaceae</taxon>
        <taxon>Trichoderma</taxon>
    </lineage>
</organism>
<dbReference type="Gene3D" id="2.40.160.20">
    <property type="match status" value="1"/>
</dbReference>
<proteinExistence type="predicted"/>
<comment type="caution">
    <text evidence="1">The sequence shown here is derived from an EMBL/GenBank/DDBJ whole genome shotgun (WGS) entry which is preliminary data.</text>
</comment>
<keyword evidence="2" id="KW-1185">Reference proteome</keyword>
<evidence type="ECO:0000313" key="1">
    <source>
        <dbReference type="EMBL" id="KAH6603964.1"/>
    </source>
</evidence>
<dbReference type="EMBL" id="JAIWOZ010000006">
    <property type="protein sequence ID" value="KAH6603964.1"/>
    <property type="molecule type" value="Genomic_DNA"/>
</dbReference>
<sequence length="184" mass="19722">MATSTETKPAIEALESFPTLQPAFVIRCGIAGQYPCGDIYTGSSLVGVPLSWGTLKSVPGFEPKLDLKLSHGHDWFRVDNDKTHARLSVSAIISDEENRSIRLTANGVSELNGQIMALITGSPDAKTPPFGFGVEQMTIESGHDVYKPLEGMLFACSQRFALGEGGEPLAEIRVSRIISGTGLE</sequence>
<dbReference type="OrthoDB" id="2544694at2759"/>
<reference evidence="1" key="1">
    <citation type="submission" date="2021-08" db="EMBL/GenBank/DDBJ databases">
        <title>Chromosome-Level Trichoderma cornu-damae using Hi-C Data.</title>
        <authorList>
            <person name="Kim C.S."/>
        </authorList>
    </citation>
    <scope>NUCLEOTIDE SEQUENCE</scope>
    <source>
        <strain evidence="1">KA19-0412C</strain>
    </source>
</reference>
<name>A0A9P8TT22_9HYPO</name>
<dbReference type="AlphaFoldDB" id="A0A9P8TT22"/>
<protein>
    <submittedName>
        <fullName evidence="1">Uncharacterized protein</fullName>
    </submittedName>
</protein>